<evidence type="ECO:0000256" key="1">
    <source>
        <dbReference type="SAM" id="SignalP"/>
    </source>
</evidence>
<dbReference type="SUPFAM" id="SSF48726">
    <property type="entry name" value="Immunoglobulin"/>
    <property type="match status" value="1"/>
</dbReference>
<keyword evidence="4" id="KW-1185">Reference proteome</keyword>
<name>A0A8J6HJ29_TENMO</name>
<evidence type="ECO:0000313" key="3">
    <source>
        <dbReference type="EMBL" id="KAH0815806.1"/>
    </source>
</evidence>
<dbReference type="PANTHER" id="PTHR21261">
    <property type="entry name" value="BEAT PROTEIN"/>
    <property type="match status" value="1"/>
</dbReference>
<dbReference type="PANTHER" id="PTHR21261:SF2">
    <property type="entry name" value="GH04238P-RELATED"/>
    <property type="match status" value="1"/>
</dbReference>
<protein>
    <recommendedName>
        <fullName evidence="2">Ig-like domain-containing protein</fullName>
    </recommendedName>
</protein>
<gene>
    <name evidence="3" type="ORF">GEV33_006983</name>
</gene>
<dbReference type="Gene3D" id="2.60.40.10">
    <property type="entry name" value="Immunoglobulins"/>
    <property type="match status" value="1"/>
</dbReference>
<reference evidence="3" key="1">
    <citation type="journal article" date="2020" name="J Insects Food Feed">
        <title>The yellow mealworm (Tenebrio molitor) genome: a resource for the emerging insects as food and feed industry.</title>
        <authorList>
            <person name="Eriksson T."/>
            <person name="Andere A."/>
            <person name="Kelstrup H."/>
            <person name="Emery V."/>
            <person name="Picard C."/>
        </authorList>
    </citation>
    <scope>NUCLEOTIDE SEQUENCE</scope>
    <source>
        <strain evidence="3">Stoneville</strain>
        <tissue evidence="3">Whole head</tissue>
    </source>
</reference>
<evidence type="ECO:0000259" key="2">
    <source>
        <dbReference type="PROSITE" id="PS50835"/>
    </source>
</evidence>
<keyword evidence="1" id="KW-0732">Signal</keyword>
<dbReference type="PROSITE" id="PS50835">
    <property type="entry name" value="IG_LIKE"/>
    <property type="match status" value="1"/>
</dbReference>
<dbReference type="AlphaFoldDB" id="A0A8J6HJ29"/>
<evidence type="ECO:0000313" key="4">
    <source>
        <dbReference type="Proteomes" id="UP000719412"/>
    </source>
</evidence>
<dbReference type="InterPro" id="IPR007110">
    <property type="entry name" value="Ig-like_dom"/>
</dbReference>
<comment type="caution">
    <text evidence="3">The sequence shown here is derived from an EMBL/GenBank/DDBJ whole genome shotgun (WGS) entry which is preliminary data.</text>
</comment>
<reference evidence="3" key="2">
    <citation type="submission" date="2021-08" db="EMBL/GenBank/DDBJ databases">
        <authorList>
            <person name="Eriksson T."/>
        </authorList>
    </citation>
    <scope>NUCLEOTIDE SEQUENCE</scope>
    <source>
        <strain evidence="3">Stoneville</strain>
        <tissue evidence="3">Whole head</tissue>
    </source>
</reference>
<feature type="signal peptide" evidence="1">
    <location>
        <begin position="1"/>
        <end position="21"/>
    </location>
</feature>
<organism evidence="3 4">
    <name type="scientific">Tenebrio molitor</name>
    <name type="common">Yellow mealworm beetle</name>
    <dbReference type="NCBI Taxonomy" id="7067"/>
    <lineage>
        <taxon>Eukaryota</taxon>
        <taxon>Metazoa</taxon>
        <taxon>Ecdysozoa</taxon>
        <taxon>Arthropoda</taxon>
        <taxon>Hexapoda</taxon>
        <taxon>Insecta</taxon>
        <taxon>Pterygota</taxon>
        <taxon>Neoptera</taxon>
        <taxon>Endopterygota</taxon>
        <taxon>Coleoptera</taxon>
        <taxon>Polyphaga</taxon>
        <taxon>Cucujiformia</taxon>
        <taxon>Tenebrionidae</taxon>
        <taxon>Tenebrio</taxon>
    </lineage>
</organism>
<accession>A0A8J6HJ29</accession>
<proteinExistence type="predicted"/>
<feature type="domain" description="Ig-like" evidence="2">
    <location>
        <begin position="3"/>
        <end position="129"/>
    </location>
</feature>
<dbReference type="InterPro" id="IPR013783">
    <property type="entry name" value="Ig-like_fold"/>
</dbReference>
<feature type="chain" id="PRO_5035177588" description="Ig-like domain-containing protein" evidence="1">
    <location>
        <begin position="22"/>
        <end position="269"/>
    </location>
</feature>
<dbReference type="EMBL" id="JABDTM020022563">
    <property type="protein sequence ID" value="KAH0815806.1"/>
    <property type="molecule type" value="Genomic_DNA"/>
</dbReference>
<sequence>MQPSKISIPFLLTWALNVASAIQINYVKVPSAVKNDSGTPVILDCNYSVRPDDTELVVKWLLNEEVVYQWIPPQKPQSLGLLKNRVDLTYKATDDPKSVYRAMKIWNPTTDIAGEYRCFVSTFADEDFSIKNMIVFEPERTLVILKDEPSQNSVNFTCFANEVYPAPKLILYKDKTDDFYNKNPLQTLEWNTSKHPNGRFSVFVVANALVESLAPGSLIHCELRIPGTGYVKKRSLLYYPAESLSGRAFDSSCAKVTLLLFLIVSAFSL</sequence>
<dbReference type="Proteomes" id="UP000719412">
    <property type="component" value="Unassembled WGS sequence"/>
</dbReference>
<dbReference type="InterPro" id="IPR036179">
    <property type="entry name" value="Ig-like_dom_sf"/>
</dbReference>